<comment type="caution">
    <text evidence="3">The sequence shown here is derived from an EMBL/GenBank/DDBJ whole genome shotgun (WGS) entry which is preliminary data.</text>
</comment>
<reference evidence="3" key="1">
    <citation type="submission" date="2020-08" db="EMBL/GenBank/DDBJ databases">
        <title>Multicomponent nature underlies the extraordinary mechanical properties of spider dragline silk.</title>
        <authorList>
            <person name="Kono N."/>
            <person name="Nakamura H."/>
            <person name="Mori M."/>
            <person name="Yoshida Y."/>
            <person name="Ohtoshi R."/>
            <person name="Malay A.D."/>
            <person name="Moran D.A.P."/>
            <person name="Tomita M."/>
            <person name="Numata K."/>
            <person name="Arakawa K."/>
        </authorList>
    </citation>
    <scope>NUCLEOTIDE SEQUENCE</scope>
</reference>
<dbReference type="EMBL" id="BMAW01109735">
    <property type="protein sequence ID" value="GFT39952.1"/>
    <property type="molecule type" value="Genomic_DNA"/>
</dbReference>
<dbReference type="OrthoDB" id="6437919at2759"/>
<dbReference type="AlphaFoldDB" id="A0A8X6NZM3"/>
<organism evidence="3 4">
    <name type="scientific">Nephila pilipes</name>
    <name type="common">Giant wood spider</name>
    <name type="synonym">Nephila maculata</name>
    <dbReference type="NCBI Taxonomy" id="299642"/>
    <lineage>
        <taxon>Eukaryota</taxon>
        <taxon>Metazoa</taxon>
        <taxon>Ecdysozoa</taxon>
        <taxon>Arthropoda</taxon>
        <taxon>Chelicerata</taxon>
        <taxon>Arachnida</taxon>
        <taxon>Araneae</taxon>
        <taxon>Araneomorphae</taxon>
        <taxon>Entelegynae</taxon>
        <taxon>Araneoidea</taxon>
        <taxon>Nephilidae</taxon>
        <taxon>Nephila</taxon>
    </lineage>
</organism>
<evidence type="ECO:0000256" key="1">
    <source>
        <dbReference type="SAM" id="MobiDB-lite"/>
    </source>
</evidence>
<sequence>MPFIKISLFLWFACSSNCHVYASDFNENILAKYFENLEQSSISNIADFNSGLKTSVRSANGQKNPLRNDQDKLKTSYLLPEYILKKLQILRKDDNSPKSTVGYILKGNIQPEILQKPTGLKNDKEKPIIRLPQPTVSMYKKGNKRAVSSQSKKTVNHGYDDHRRNQPFAVKKGNGKVNKKGKLKDSNIVMTVPPLEFLADDFGSTIDDKESIAAVAESGENAATVKNKGRISSKRDKNKNSKATTSSYSKSLEIDTFTEFITEGGSLTDSVKTLLKNKESKSAAKTKPNVYGTKNKAGTTTVRSQENESAIEQAGGEFTSESPVTMFILEIIGDSSASVDSELVETESLPEPFTIQDYMNDNEVSENELKKLQSVTRQNERTTSLEQIITKDLIPNRAYLPTHALSSFRSEVVAMTSFFRFRQNRLLLMEAEDVTVSYGTSCDFIHNDSCWFEREIGDTLTLGVNINSTKDENSFEVHWKRLYQKYNDKRCSIIKIETAADTKRSFMEQNKVGPVAQRYTSPLLTGNCFVLRNECWWALAWRMYQQVKTPYSSRMRWIL</sequence>
<name>A0A8X6NZM3_NEPPI</name>
<proteinExistence type="predicted"/>
<feature type="region of interest" description="Disordered" evidence="1">
    <location>
        <begin position="226"/>
        <end position="248"/>
    </location>
</feature>
<dbReference type="Proteomes" id="UP000887013">
    <property type="component" value="Unassembled WGS sequence"/>
</dbReference>
<keyword evidence="2" id="KW-0732">Signal</keyword>
<accession>A0A8X6NZM3</accession>
<evidence type="ECO:0000313" key="3">
    <source>
        <dbReference type="EMBL" id="GFT39952.1"/>
    </source>
</evidence>
<feature type="chain" id="PRO_5036501810" evidence="2">
    <location>
        <begin position="23"/>
        <end position="559"/>
    </location>
</feature>
<keyword evidence="4" id="KW-1185">Reference proteome</keyword>
<feature type="region of interest" description="Disordered" evidence="1">
    <location>
        <begin position="142"/>
        <end position="166"/>
    </location>
</feature>
<evidence type="ECO:0000313" key="4">
    <source>
        <dbReference type="Proteomes" id="UP000887013"/>
    </source>
</evidence>
<protein>
    <submittedName>
        <fullName evidence="3">EGF-like domain-containing protein</fullName>
    </submittedName>
</protein>
<evidence type="ECO:0000256" key="2">
    <source>
        <dbReference type="SAM" id="SignalP"/>
    </source>
</evidence>
<gene>
    <name evidence="3" type="primary">AVEN_156755_1</name>
    <name evidence="3" type="ORF">NPIL_10441</name>
</gene>
<feature type="signal peptide" evidence="2">
    <location>
        <begin position="1"/>
        <end position="22"/>
    </location>
</feature>